<dbReference type="EMBL" id="LXQA010822498">
    <property type="protein sequence ID" value="MCI72650.1"/>
    <property type="molecule type" value="Genomic_DNA"/>
</dbReference>
<dbReference type="Proteomes" id="UP000265520">
    <property type="component" value="Unassembled WGS sequence"/>
</dbReference>
<evidence type="ECO:0000313" key="1">
    <source>
        <dbReference type="EMBL" id="MCI72650.1"/>
    </source>
</evidence>
<feature type="non-terminal residue" evidence="1">
    <location>
        <position position="37"/>
    </location>
</feature>
<dbReference type="AlphaFoldDB" id="A0A392UJU8"/>
<name>A0A392UJU8_9FABA</name>
<keyword evidence="2" id="KW-1185">Reference proteome</keyword>
<sequence length="37" mass="3657">MVMISAATVVIPAVIPCNGEGGCGYDGCRGVVLSSDD</sequence>
<evidence type="ECO:0000313" key="2">
    <source>
        <dbReference type="Proteomes" id="UP000265520"/>
    </source>
</evidence>
<comment type="caution">
    <text evidence="1">The sequence shown here is derived from an EMBL/GenBank/DDBJ whole genome shotgun (WGS) entry which is preliminary data.</text>
</comment>
<reference evidence="1 2" key="1">
    <citation type="journal article" date="2018" name="Front. Plant Sci.">
        <title>Red Clover (Trifolium pratense) and Zigzag Clover (T. medium) - A Picture of Genomic Similarities and Differences.</title>
        <authorList>
            <person name="Dluhosova J."/>
            <person name="Istvanek J."/>
            <person name="Nedelnik J."/>
            <person name="Repkova J."/>
        </authorList>
    </citation>
    <scope>NUCLEOTIDE SEQUENCE [LARGE SCALE GENOMIC DNA]</scope>
    <source>
        <strain evidence="2">cv. 10/8</strain>
        <tissue evidence="1">Leaf</tissue>
    </source>
</reference>
<organism evidence="1 2">
    <name type="scientific">Trifolium medium</name>
    <dbReference type="NCBI Taxonomy" id="97028"/>
    <lineage>
        <taxon>Eukaryota</taxon>
        <taxon>Viridiplantae</taxon>
        <taxon>Streptophyta</taxon>
        <taxon>Embryophyta</taxon>
        <taxon>Tracheophyta</taxon>
        <taxon>Spermatophyta</taxon>
        <taxon>Magnoliopsida</taxon>
        <taxon>eudicotyledons</taxon>
        <taxon>Gunneridae</taxon>
        <taxon>Pentapetalae</taxon>
        <taxon>rosids</taxon>
        <taxon>fabids</taxon>
        <taxon>Fabales</taxon>
        <taxon>Fabaceae</taxon>
        <taxon>Papilionoideae</taxon>
        <taxon>50 kb inversion clade</taxon>
        <taxon>NPAAA clade</taxon>
        <taxon>Hologalegina</taxon>
        <taxon>IRL clade</taxon>
        <taxon>Trifolieae</taxon>
        <taxon>Trifolium</taxon>
    </lineage>
</organism>
<accession>A0A392UJU8</accession>
<protein>
    <submittedName>
        <fullName evidence="1">Uncharacterized protein</fullName>
    </submittedName>
</protein>
<proteinExistence type="predicted"/>